<feature type="active site" description="Proton donor" evidence="10">
    <location>
        <position position="273"/>
    </location>
</feature>
<feature type="compositionally biased region" description="Basic residues" evidence="13">
    <location>
        <begin position="1"/>
        <end position="11"/>
    </location>
</feature>
<dbReference type="GO" id="GO:0004521">
    <property type="term" value="F:RNA endonuclease activity"/>
    <property type="evidence" value="ECO:0007669"/>
    <property type="project" value="UniProtKB-UniRule"/>
</dbReference>
<dbReference type="PIRSF" id="PIRSF004803">
    <property type="entry name" value="RnjA"/>
    <property type="match status" value="1"/>
</dbReference>
<dbReference type="InterPro" id="IPR001279">
    <property type="entry name" value="Metallo-B-lactamas"/>
</dbReference>
<dbReference type="HAMAP" id="MF_01491">
    <property type="entry name" value="RNase_J_bact"/>
    <property type="match status" value="1"/>
</dbReference>
<keyword evidence="5 9" id="KW-0378">Hydrolase</keyword>
<feature type="binding site" evidence="12">
    <location>
        <position position="125"/>
    </location>
    <ligand>
        <name>Ca(2+)</name>
        <dbReference type="ChEBI" id="CHEBI:29108"/>
    </ligand>
</feature>
<sequence length="631" mass="68062">MEQLGQRHKSADRKQGGPQGQREHAKTRQGASPQGEKTRSYKHVSIEHKRPSLTKEGNAGQRQANSSRGRKRTFDSSKKDKGATLKIIPLGGLDAIGMNMTAFECKGDMILDDAGLMFPDDNHPGVDLILPDYTYVLEHARKLKGIVITHGHEDHTGSLPYLYKDLDVPVPIYGTKMTLGLIEGKFAEHKIKNARLVEIKPGDTVKLGCFTAEFFAVNHSIPGSVGVFFRCPAGNVLHTGDFKLDQTPIDGVTTDFGALARFSTEGVDLMMSDSTNAMNPNFTLSEAEVGKELSKIIAQARGRVIIASFASHIHRMQQICDAAVASGRKVVVTGRSMIQNTDIARRLGYLNISDDDLIDAYELKDIPSDQVVIMCTGSQGEPLSALARIANGEHKTIDIEEGDTVIISATPVPGNEKAVTRVVNQLAKIGADVWDKSRGRVHVSGHAGAEELKLVLSIVQPKAFMPVHGEASHLRAHARLAEATGVPVENIFVCENGESLELSAGGIERGETVQSGIVFVDGLSVGDTSMAVLEERSALSSQGVVSIAAALNLKKRTLLGDPAIEMHGVSGGDDGYLLDDATTRVRNALLRTLDKGCGAKELKKAARDSVHSLLWERTKTRPMVVVSLLEV</sequence>
<feature type="domain" description="Metallo-beta-lactamase" evidence="14">
    <location>
        <begin position="97"/>
        <end position="301"/>
    </location>
</feature>
<evidence type="ECO:0000256" key="6">
    <source>
        <dbReference type="ARBA" id="ARBA00022833"/>
    </source>
</evidence>
<feature type="binding site" evidence="9 11">
    <location>
        <begin position="442"/>
        <end position="446"/>
    </location>
    <ligand>
        <name>substrate</name>
    </ligand>
</feature>
<keyword evidence="7 9" id="KW-0269">Exonuclease</keyword>
<evidence type="ECO:0000256" key="9">
    <source>
        <dbReference type="HAMAP-Rule" id="MF_01491"/>
    </source>
</evidence>
<dbReference type="Proteomes" id="UP000636394">
    <property type="component" value="Unassembled WGS sequence"/>
</dbReference>
<feature type="region of interest" description="Disordered" evidence="13">
    <location>
        <begin position="1"/>
        <end position="80"/>
    </location>
</feature>
<dbReference type="SMART" id="SM00849">
    <property type="entry name" value="Lactamase_B"/>
    <property type="match status" value="1"/>
</dbReference>
<dbReference type="Gene3D" id="3.60.15.10">
    <property type="entry name" value="Ribonuclease Z/Hydroxyacylglutathione hydrolase-like"/>
    <property type="match status" value="1"/>
</dbReference>
<organism evidence="16 18">
    <name type="scientific">Xiamenia xianingshaonis</name>
    <dbReference type="NCBI Taxonomy" id="2682776"/>
    <lineage>
        <taxon>Bacteria</taxon>
        <taxon>Bacillati</taxon>
        <taxon>Actinomycetota</taxon>
        <taxon>Coriobacteriia</taxon>
        <taxon>Eggerthellales</taxon>
        <taxon>Eggerthellaceae</taxon>
        <taxon>Xiamenia</taxon>
    </lineage>
</organism>
<comment type="subcellular location">
    <subcellularLocation>
        <location evidence="9">Cytoplasm</location>
    </subcellularLocation>
</comment>
<feature type="binding site" evidence="12">
    <location>
        <position position="155"/>
    </location>
    <ligand>
        <name>Zn(2+)</name>
        <dbReference type="ChEBI" id="CHEBI:29105"/>
        <label>1</label>
        <note>catalytic</note>
    </ligand>
</feature>
<keyword evidence="12" id="KW-0106">Calcium</keyword>
<dbReference type="Gene3D" id="3.10.20.580">
    <property type="match status" value="1"/>
</dbReference>
<dbReference type="Proteomes" id="UP000671910">
    <property type="component" value="Chromosome"/>
</dbReference>
<evidence type="ECO:0000256" key="4">
    <source>
        <dbReference type="ARBA" id="ARBA00022759"/>
    </source>
</evidence>
<reference evidence="16" key="2">
    <citation type="submission" date="2021-04" db="EMBL/GenBank/DDBJ databases">
        <title>Novel species in family Eggerthellaceae.</title>
        <authorList>
            <person name="Zhang G."/>
        </authorList>
    </citation>
    <scope>NUCLEOTIDE SEQUENCE</scope>
    <source>
        <strain evidence="16">Zg-886</strain>
    </source>
</reference>
<comment type="function">
    <text evidence="9">An RNase that has 5'-3' exonuclease and possibly endonuclease activity. Involved in maturation of rRNA and in some organisms also mRNA maturation and/or decay.</text>
</comment>
<keyword evidence="2 9" id="KW-0540">Nuclease</keyword>
<keyword evidence="6 12" id="KW-0862">Zinc</keyword>
<feature type="binding site" evidence="12">
    <location>
        <position position="154"/>
    </location>
    <ligand>
        <name>Zn(2+)</name>
        <dbReference type="ChEBI" id="CHEBI:29105"/>
        <label>1</label>
        <note>catalytic</note>
    </ligand>
</feature>
<comment type="cofactor">
    <cofactor evidence="12">
        <name>Zn(2+)</name>
        <dbReference type="ChEBI" id="CHEBI:29105"/>
    </cofactor>
    <text evidence="12">Binds 2 Zn(2+) ions per subunit. It is not clear if Zn(2+) or Mg(2+) is physiologically important.</text>
</comment>
<evidence type="ECO:0000313" key="18">
    <source>
        <dbReference type="Proteomes" id="UP000671910"/>
    </source>
</evidence>
<proteinExistence type="inferred from homology"/>
<dbReference type="Pfam" id="PF17770">
    <property type="entry name" value="RNase_J_C"/>
    <property type="match status" value="1"/>
</dbReference>
<comment type="cofactor">
    <cofactor evidence="12">
        <name>Ca(2+)</name>
        <dbReference type="ChEBI" id="CHEBI:29108"/>
    </cofactor>
    <text evidence="12">Binds 1 Ca(2+) cation per subunit. Seen in 1 crystal structure, it is not clear if it is physiologically important.</text>
</comment>
<evidence type="ECO:0000256" key="1">
    <source>
        <dbReference type="ARBA" id="ARBA00022490"/>
    </source>
</evidence>
<dbReference type="GO" id="GO:0003723">
    <property type="term" value="F:RNA binding"/>
    <property type="evidence" value="ECO:0007669"/>
    <property type="project" value="UniProtKB-UniRule"/>
</dbReference>
<dbReference type="NCBIfam" id="TIGR00649">
    <property type="entry name" value="MG423"/>
    <property type="match status" value="1"/>
</dbReference>
<dbReference type="RefSeq" id="WP_166338714.1">
    <property type="nucleotide sequence ID" value="NZ_CP072829.1"/>
</dbReference>
<evidence type="ECO:0000256" key="10">
    <source>
        <dbReference type="PIRSR" id="PIRSR004803-1"/>
    </source>
</evidence>
<feature type="binding site" evidence="12">
    <location>
        <position position="219"/>
    </location>
    <ligand>
        <name>Zn(2+)</name>
        <dbReference type="ChEBI" id="CHEBI:29105"/>
        <label>1</label>
        <note>catalytic</note>
    </ligand>
</feature>
<dbReference type="GO" id="GO:0004534">
    <property type="term" value="F:5'-3' RNA exonuclease activity"/>
    <property type="evidence" value="ECO:0007669"/>
    <property type="project" value="UniProtKB-UniRule"/>
</dbReference>
<keyword evidence="8 9" id="KW-0694">RNA-binding</keyword>
<evidence type="ECO:0000313" key="15">
    <source>
        <dbReference type="EMBL" id="NHM13695.1"/>
    </source>
</evidence>
<feature type="binding site" evidence="12">
    <location>
        <position position="241"/>
    </location>
    <ligand>
        <name>Zn(2+)</name>
        <dbReference type="ChEBI" id="CHEBI:29105"/>
        <label>1</label>
        <note>catalytic</note>
    </ligand>
</feature>
<dbReference type="SUPFAM" id="SSF56281">
    <property type="entry name" value="Metallo-hydrolase/oxidoreductase"/>
    <property type="match status" value="1"/>
</dbReference>
<dbReference type="PANTHER" id="PTHR43694">
    <property type="entry name" value="RIBONUCLEASE J"/>
    <property type="match status" value="1"/>
</dbReference>
<protein>
    <recommendedName>
        <fullName evidence="9">Ribonuclease J</fullName>
        <shortName evidence="9">RNase J</shortName>
        <ecNumber evidence="9">3.1.-.-</ecNumber>
    </recommendedName>
</protein>
<comment type="similarity">
    <text evidence="9">Belongs to the metallo-beta-lactamase superfamily. RNA-metabolizing metallo-beta-lactamase-like family. Bacterial RNase J subfamily.</text>
</comment>
<feature type="binding site" evidence="12">
    <location>
        <position position="152"/>
    </location>
    <ligand>
        <name>Zn(2+)</name>
        <dbReference type="ChEBI" id="CHEBI:29105"/>
        <label>1</label>
        <note>catalytic</note>
    </ligand>
</feature>
<evidence type="ECO:0000313" key="16">
    <source>
        <dbReference type="EMBL" id="QTU85065.1"/>
    </source>
</evidence>
<evidence type="ECO:0000256" key="13">
    <source>
        <dbReference type="SAM" id="MobiDB-lite"/>
    </source>
</evidence>
<dbReference type="Gene3D" id="3.40.50.10710">
    <property type="entry name" value="Metallo-hydrolase/oxidoreductase"/>
    <property type="match status" value="1"/>
</dbReference>
<dbReference type="InterPro" id="IPR011108">
    <property type="entry name" value="RMMBL"/>
</dbReference>
<dbReference type="Pfam" id="PF22505">
    <property type="entry name" value="RNase_J_b_CASP"/>
    <property type="match status" value="1"/>
</dbReference>
<evidence type="ECO:0000256" key="8">
    <source>
        <dbReference type="ARBA" id="ARBA00022884"/>
    </source>
</evidence>
<evidence type="ECO:0000259" key="14">
    <source>
        <dbReference type="SMART" id="SM00849"/>
    </source>
</evidence>
<dbReference type="InterPro" id="IPR030854">
    <property type="entry name" value="RNase_J_bac"/>
</dbReference>
<dbReference type="Pfam" id="PF12706">
    <property type="entry name" value="Lactamase_B_2"/>
    <property type="match status" value="1"/>
</dbReference>
<dbReference type="EMBL" id="CP072829">
    <property type="protein sequence ID" value="QTU85065.1"/>
    <property type="molecule type" value="Genomic_DNA"/>
</dbReference>
<accession>A0A9E6MRW5</accession>
<evidence type="ECO:0000256" key="11">
    <source>
        <dbReference type="PIRSR" id="PIRSR004803-2"/>
    </source>
</evidence>
<dbReference type="InterPro" id="IPR041636">
    <property type="entry name" value="RNase_J_C"/>
</dbReference>
<feature type="active site" description="Proton acceptor" evidence="10">
    <location>
        <position position="446"/>
    </location>
</feature>
<dbReference type="EMBL" id="WPCR01000003">
    <property type="protein sequence ID" value="NHM13695.1"/>
    <property type="molecule type" value="Genomic_DNA"/>
</dbReference>
<comment type="subunit">
    <text evidence="9">Homodimer, may be a subunit of the RNA degradosome.</text>
</comment>
<feature type="binding site" evidence="12">
    <location>
        <position position="468"/>
    </location>
    <ligand>
        <name>Zn(2+)</name>
        <dbReference type="ChEBI" id="CHEBI:29105"/>
        <label>1</label>
        <note>catalytic</note>
    </ligand>
</feature>
<dbReference type="InterPro" id="IPR042173">
    <property type="entry name" value="RNase_J_2"/>
</dbReference>
<dbReference type="PANTHER" id="PTHR43694:SF1">
    <property type="entry name" value="RIBONUCLEASE J"/>
    <property type="match status" value="1"/>
</dbReference>
<feature type="binding site" evidence="12">
    <location>
        <position position="521"/>
    </location>
    <ligand>
        <name>Ca(2+)</name>
        <dbReference type="ChEBI" id="CHEBI:29108"/>
    </ligand>
</feature>
<gene>
    <name evidence="9" type="primary">rnj</name>
    <name evidence="15" type="ORF">GMI68_02720</name>
    <name evidence="16" type="ORF">J7S26_03940</name>
</gene>
<evidence type="ECO:0000256" key="12">
    <source>
        <dbReference type="PIRSR" id="PIRSR004803-3"/>
    </source>
</evidence>
<dbReference type="InterPro" id="IPR055132">
    <property type="entry name" value="RNase_J_b_CASP"/>
</dbReference>
<keyword evidence="17" id="KW-1185">Reference proteome</keyword>
<dbReference type="KEGG" id="ebz:J7S26_03940"/>
<evidence type="ECO:0000256" key="2">
    <source>
        <dbReference type="ARBA" id="ARBA00022722"/>
    </source>
</evidence>
<feature type="compositionally biased region" description="Basic and acidic residues" evidence="13">
    <location>
        <begin position="36"/>
        <end position="50"/>
    </location>
</feature>
<dbReference type="EC" id="3.1.-.-" evidence="9"/>
<dbReference type="InterPro" id="IPR036866">
    <property type="entry name" value="RibonucZ/Hydroxyglut_hydro"/>
</dbReference>
<dbReference type="InterPro" id="IPR004613">
    <property type="entry name" value="RNase_J"/>
</dbReference>
<reference evidence="15 17" key="1">
    <citation type="submission" date="2019-11" db="EMBL/GenBank/DDBJ databases">
        <title>Eggerthellaceae novel genus isolated from the rectal contents of marmort.</title>
        <authorList>
            <person name="Zhang G."/>
        </authorList>
    </citation>
    <scope>NUCLEOTIDE SEQUENCE [LARGE SCALE GENOMIC DNA]</scope>
    <source>
        <strain evidence="17">zg-886</strain>
        <strain evidence="15">Zg-886</strain>
    </source>
</reference>
<dbReference type="GO" id="GO:0006364">
    <property type="term" value="P:rRNA processing"/>
    <property type="evidence" value="ECO:0007669"/>
    <property type="project" value="UniProtKB-UniRule"/>
</dbReference>
<dbReference type="GO" id="GO:0008270">
    <property type="term" value="F:zinc ion binding"/>
    <property type="evidence" value="ECO:0007669"/>
    <property type="project" value="InterPro"/>
</dbReference>
<keyword evidence="9" id="KW-0698">rRNA processing</keyword>
<feature type="binding site" evidence="12">
    <location>
        <position position="127"/>
    </location>
    <ligand>
        <name>Ca(2+)</name>
        <dbReference type="ChEBI" id="CHEBI:29108"/>
    </ligand>
</feature>
<dbReference type="AlphaFoldDB" id="A0A9E6MRW5"/>
<evidence type="ECO:0000256" key="5">
    <source>
        <dbReference type="ARBA" id="ARBA00022801"/>
    </source>
</evidence>
<feature type="binding site" evidence="11">
    <location>
        <begin position="310"/>
        <end position="312"/>
    </location>
    <ligand>
        <name>substrate</name>
    </ligand>
</feature>
<evidence type="ECO:0000313" key="17">
    <source>
        <dbReference type="Proteomes" id="UP000636394"/>
    </source>
</evidence>
<dbReference type="GO" id="GO:0005737">
    <property type="term" value="C:cytoplasm"/>
    <property type="evidence" value="ECO:0007669"/>
    <property type="project" value="UniProtKB-SubCell"/>
</dbReference>
<keyword evidence="1 9" id="KW-0963">Cytoplasm</keyword>
<dbReference type="CDD" id="cd07714">
    <property type="entry name" value="RNaseJ_MBL-fold"/>
    <property type="match status" value="1"/>
</dbReference>
<evidence type="ECO:0000256" key="3">
    <source>
        <dbReference type="ARBA" id="ARBA00022723"/>
    </source>
</evidence>
<keyword evidence="3 12" id="KW-0479">Metal-binding</keyword>
<feature type="binding site" evidence="12">
    <location>
        <position position="150"/>
    </location>
    <ligand>
        <name>Zn(2+)</name>
        <dbReference type="ChEBI" id="CHEBI:29105"/>
        <label>1</label>
        <note>catalytic</note>
    </ligand>
</feature>
<evidence type="ECO:0000256" key="7">
    <source>
        <dbReference type="ARBA" id="ARBA00022839"/>
    </source>
</evidence>
<dbReference type="Pfam" id="PF07521">
    <property type="entry name" value="RMMBL"/>
    <property type="match status" value="1"/>
</dbReference>
<name>A0A9E6MRW5_9ACTN</name>
<keyword evidence="4 9" id="KW-0255">Endonuclease</keyword>